<evidence type="ECO:0000313" key="2">
    <source>
        <dbReference type="Proteomes" id="UP001595683"/>
    </source>
</evidence>
<reference evidence="2" key="1">
    <citation type="journal article" date="2019" name="Int. J. Syst. Evol. Microbiol.">
        <title>The Global Catalogue of Microorganisms (GCM) 10K type strain sequencing project: providing services to taxonomists for standard genome sequencing and annotation.</title>
        <authorList>
            <consortium name="The Broad Institute Genomics Platform"/>
            <consortium name="The Broad Institute Genome Sequencing Center for Infectious Disease"/>
            <person name="Wu L."/>
            <person name="Ma J."/>
        </authorList>
    </citation>
    <scope>NUCLEOTIDE SEQUENCE [LARGE SCALE GENOMIC DNA]</scope>
    <source>
        <strain evidence="2">KCTC 42224</strain>
    </source>
</reference>
<name>A0ABV7UZY4_9SPHN</name>
<evidence type="ECO:0000313" key="1">
    <source>
        <dbReference type="EMBL" id="MFC3670689.1"/>
    </source>
</evidence>
<comment type="caution">
    <text evidence="1">The sequence shown here is derived from an EMBL/GenBank/DDBJ whole genome shotgun (WGS) entry which is preliminary data.</text>
</comment>
<keyword evidence="2" id="KW-1185">Reference proteome</keyword>
<protein>
    <submittedName>
        <fullName evidence="1">Uncharacterized protein</fullName>
    </submittedName>
</protein>
<gene>
    <name evidence="1" type="ORF">ACFOOT_04565</name>
</gene>
<proteinExistence type="predicted"/>
<sequence>MDWFSDIGRRVWLAYQEGLEMTCPAHRECGTRTTGQIAARDSNSALPAPSTGFAASFPFAASGSGSAADDAAAAYQQGSSARH</sequence>
<dbReference type="EMBL" id="JBHRYE010000007">
    <property type="protein sequence ID" value="MFC3670689.1"/>
    <property type="molecule type" value="Genomic_DNA"/>
</dbReference>
<accession>A0ABV7UZY4</accession>
<dbReference type="RefSeq" id="WP_191323015.1">
    <property type="nucleotide sequence ID" value="NZ_BMZP01000003.1"/>
</dbReference>
<dbReference type="Proteomes" id="UP001595683">
    <property type="component" value="Unassembled WGS sequence"/>
</dbReference>
<organism evidence="1 2">
    <name type="scientific">Novosphingobium pokkalii</name>
    <dbReference type="NCBI Taxonomy" id="1770194"/>
    <lineage>
        <taxon>Bacteria</taxon>
        <taxon>Pseudomonadati</taxon>
        <taxon>Pseudomonadota</taxon>
        <taxon>Alphaproteobacteria</taxon>
        <taxon>Sphingomonadales</taxon>
        <taxon>Sphingomonadaceae</taxon>
        <taxon>Novosphingobium</taxon>
    </lineage>
</organism>